<dbReference type="Gene3D" id="3.40.50.150">
    <property type="entry name" value="Vaccinia Virus protein VP39"/>
    <property type="match status" value="1"/>
</dbReference>
<dbReference type="EMBL" id="CP028923">
    <property type="protein sequence ID" value="QCK13638.1"/>
    <property type="molecule type" value="Genomic_DNA"/>
</dbReference>
<dbReference type="OrthoDB" id="2370471at2"/>
<protein>
    <recommendedName>
        <fullName evidence="3">Methyltransferase</fullName>
    </recommendedName>
</protein>
<name>A0A4D7K2L7_9BACT</name>
<evidence type="ECO:0000313" key="2">
    <source>
        <dbReference type="Proteomes" id="UP000298616"/>
    </source>
</evidence>
<sequence>MNKIEIKDCPICGHSSFIDIFKCRDNTVSGELFQLVECRDCGFRFTSPRPADEHLGEYYKSDTYISHSDTDEGLTNKVYKRVRDFSLKIKYNLVRKYSKDKNGNLLDVGAGTGYFVNFCNRNGMQAEGFEPDSDARNVAKTTHGITLIDNWEKINKNFDVITMWHVLEHVPDLKNQFERLKAILKLNGILIIAVPNRESFDEKYYKSDWAAYDVPRHLYHFRKNDLIKLASDFNIKFVDDKPMWFDAPYVSILSEKHKKSYMATIKGSIFGMISNLASLFTNQQSSKIYIFRNGK</sequence>
<dbReference type="SUPFAM" id="SSF53335">
    <property type="entry name" value="S-adenosyl-L-methionine-dependent methyltransferases"/>
    <property type="match status" value="1"/>
</dbReference>
<evidence type="ECO:0008006" key="3">
    <source>
        <dbReference type="Google" id="ProtNLM"/>
    </source>
</evidence>
<gene>
    <name evidence="1" type="ORF">DCC35_02140</name>
</gene>
<dbReference type="PANTHER" id="PTHR43861">
    <property type="entry name" value="TRANS-ACONITATE 2-METHYLTRANSFERASE-RELATED"/>
    <property type="match status" value="1"/>
</dbReference>
<reference evidence="1 2" key="1">
    <citation type="submission" date="2018-04" db="EMBL/GenBank/DDBJ databases">
        <title>Complete genome uncultured novel isolate.</title>
        <authorList>
            <person name="Merlino G."/>
        </authorList>
    </citation>
    <scope>NUCLEOTIDE SEQUENCE [LARGE SCALE GENOMIC DNA]</scope>
    <source>
        <strain evidence="2">R1DC9</strain>
    </source>
</reference>
<dbReference type="PANTHER" id="PTHR43861:SF6">
    <property type="entry name" value="METHYLTRANSFERASE TYPE 11"/>
    <property type="match status" value="1"/>
</dbReference>
<dbReference type="KEGG" id="fpf:DCC35_02140"/>
<dbReference type="CDD" id="cd02440">
    <property type="entry name" value="AdoMet_MTases"/>
    <property type="match status" value="1"/>
</dbReference>
<dbReference type="InterPro" id="IPR029063">
    <property type="entry name" value="SAM-dependent_MTases_sf"/>
</dbReference>
<evidence type="ECO:0000313" key="1">
    <source>
        <dbReference type="EMBL" id="QCK13638.1"/>
    </source>
</evidence>
<keyword evidence="2" id="KW-1185">Reference proteome</keyword>
<dbReference type="Proteomes" id="UP000298616">
    <property type="component" value="Chromosome"/>
</dbReference>
<organism evidence="1 2">
    <name type="scientific">Mangrovivirga cuniculi</name>
    <dbReference type="NCBI Taxonomy" id="2715131"/>
    <lineage>
        <taxon>Bacteria</taxon>
        <taxon>Pseudomonadati</taxon>
        <taxon>Bacteroidota</taxon>
        <taxon>Cytophagia</taxon>
        <taxon>Cytophagales</taxon>
        <taxon>Mangrovivirgaceae</taxon>
        <taxon>Mangrovivirga</taxon>
    </lineage>
</organism>
<dbReference type="AlphaFoldDB" id="A0A4D7K2L7"/>
<dbReference type="Pfam" id="PF13489">
    <property type="entry name" value="Methyltransf_23"/>
    <property type="match status" value="1"/>
</dbReference>
<proteinExistence type="predicted"/>
<dbReference type="RefSeq" id="WP_137089235.1">
    <property type="nucleotide sequence ID" value="NZ_CP028923.1"/>
</dbReference>
<accession>A0A4D7K2L7</accession>